<sequence length="150" mass="16867">MIMPRGWLLDTNVVSELRKAARCDRAVRAWAEGVPPASCYLSRVTVAEIRLGIEQVSDPGFRAELETWLRDGVRLWFGDRILDVDEDVVLAWRRLVYEGQKANYTYAQPDGLIAAAAIVHDLGVATRNVEDFRRADVPVFNPWSDRAGPA</sequence>
<name>A0ABU1JWU5_9PROT</name>
<keyword evidence="4" id="KW-0479">Metal-binding</keyword>
<comment type="cofactor">
    <cofactor evidence="1">
        <name>Mg(2+)</name>
        <dbReference type="ChEBI" id="CHEBI:18420"/>
    </cofactor>
</comment>
<keyword evidence="10" id="KW-1185">Reference proteome</keyword>
<evidence type="ECO:0000256" key="1">
    <source>
        <dbReference type="ARBA" id="ARBA00001946"/>
    </source>
</evidence>
<gene>
    <name evidence="9" type="ORF">E9232_005639</name>
</gene>
<evidence type="ECO:0000313" key="10">
    <source>
        <dbReference type="Proteomes" id="UP001262410"/>
    </source>
</evidence>
<dbReference type="InterPro" id="IPR029060">
    <property type="entry name" value="PIN-like_dom_sf"/>
</dbReference>
<dbReference type="PANTHER" id="PTHR33653:SF1">
    <property type="entry name" value="RIBONUCLEASE VAPC2"/>
    <property type="match status" value="1"/>
</dbReference>
<proteinExistence type="inferred from homology"/>
<feature type="domain" description="PIN" evidence="8">
    <location>
        <begin position="8"/>
        <end position="136"/>
    </location>
</feature>
<evidence type="ECO:0000256" key="6">
    <source>
        <dbReference type="ARBA" id="ARBA00022842"/>
    </source>
</evidence>
<dbReference type="CDD" id="cd18746">
    <property type="entry name" value="PIN_VapC4-5_FitB-like"/>
    <property type="match status" value="1"/>
</dbReference>
<evidence type="ECO:0000256" key="3">
    <source>
        <dbReference type="ARBA" id="ARBA00022722"/>
    </source>
</evidence>
<evidence type="ECO:0000313" key="9">
    <source>
        <dbReference type="EMBL" id="MDR6293094.1"/>
    </source>
</evidence>
<keyword evidence="6" id="KW-0460">Magnesium</keyword>
<accession>A0ABU1JWU5</accession>
<keyword evidence="3" id="KW-0540">Nuclease</keyword>
<evidence type="ECO:0000256" key="4">
    <source>
        <dbReference type="ARBA" id="ARBA00022723"/>
    </source>
</evidence>
<evidence type="ECO:0000256" key="7">
    <source>
        <dbReference type="ARBA" id="ARBA00038093"/>
    </source>
</evidence>
<dbReference type="InterPro" id="IPR002716">
    <property type="entry name" value="PIN_dom"/>
</dbReference>
<comment type="caution">
    <text evidence="9">The sequence shown here is derived from an EMBL/GenBank/DDBJ whole genome shotgun (WGS) entry which is preliminary data.</text>
</comment>
<dbReference type="PANTHER" id="PTHR33653">
    <property type="entry name" value="RIBONUCLEASE VAPC2"/>
    <property type="match status" value="1"/>
</dbReference>
<evidence type="ECO:0000256" key="2">
    <source>
        <dbReference type="ARBA" id="ARBA00022649"/>
    </source>
</evidence>
<keyword evidence="2" id="KW-1277">Toxin-antitoxin system</keyword>
<evidence type="ECO:0000259" key="8">
    <source>
        <dbReference type="Pfam" id="PF01850"/>
    </source>
</evidence>
<organism evidence="9 10">
    <name type="scientific">Inquilinus ginsengisoli</name>
    <dbReference type="NCBI Taxonomy" id="363840"/>
    <lineage>
        <taxon>Bacteria</taxon>
        <taxon>Pseudomonadati</taxon>
        <taxon>Pseudomonadota</taxon>
        <taxon>Alphaproteobacteria</taxon>
        <taxon>Rhodospirillales</taxon>
        <taxon>Rhodospirillaceae</taxon>
        <taxon>Inquilinus</taxon>
    </lineage>
</organism>
<dbReference type="InterPro" id="IPR050556">
    <property type="entry name" value="Type_II_TA_system_RNase"/>
</dbReference>
<reference evidence="9 10" key="1">
    <citation type="submission" date="2023-07" db="EMBL/GenBank/DDBJ databases">
        <title>Sorghum-associated microbial communities from plants grown in Nebraska, USA.</title>
        <authorList>
            <person name="Schachtman D."/>
        </authorList>
    </citation>
    <scope>NUCLEOTIDE SEQUENCE [LARGE SCALE GENOMIC DNA]</scope>
    <source>
        <strain evidence="9 10">584</strain>
    </source>
</reference>
<dbReference type="Gene3D" id="3.40.50.1010">
    <property type="entry name" value="5'-nuclease"/>
    <property type="match status" value="1"/>
</dbReference>
<protein>
    <recommendedName>
        <fullName evidence="8">PIN domain-containing protein</fullName>
    </recommendedName>
</protein>
<comment type="similarity">
    <text evidence="7">Belongs to the PINc/VapC protein family.</text>
</comment>
<keyword evidence="5" id="KW-0378">Hydrolase</keyword>
<dbReference type="Pfam" id="PF01850">
    <property type="entry name" value="PIN"/>
    <property type="match status" value="1"/>
</dbReference>
<evidence type="ECO:0000256" key="5">
    <source>
        <dbReference type="ARBA" id="ARBA00022801"/>
    </source>
</evidence>
<dbReference type="EMBL" id="JAVDPW010000010">
    <property type="protein sequence ID" value="MDR6293094.1"/>
    <property type="molecule type" value="Genomic_DNA"/>
</dbReference>
<dbReference type="SUPFAM" id="SSF88723">
    <property type="entry name" value="PIN domain-like"/>
    <property type="match status" value="1"/>
</dbReference>
<dbReference type="Proteomes" id="UP001262410">
    <property type="component" value="Unassembled WGS sequence"/>
</dbReference>